<dbReference type="InterPro" id="IPR007111">
    <property type="entry name" value="NACHT_NTPase"/>
</dbReference>
<gene>
    <name evidence="8" type="ORF">BRAFLDRAFT_118033</name>
</gene>
<evidence type="ECO:0000256" key="3">
    <source>
        <dbReference type="ARBA" id="ARBA00022588"/>
    </source>
</evidence>
<dbReference type="InterPro" id="IPR011029">
    <property type="entry name" value="DEATH-like_dom_sf"/>
</dbReference>
<dbReference type="PANTHER" id="PTHR46844:SF1">
    <property type="entry name" value="SLR5058 PROTEIN"/>
    <property type="match status" value="1"/>
</dbReference>
<feature type="domain" description="CARD" evidence="6">
    <location>
        <begin position="328"/>
        <end position="417"/>
    </location>
</feature>
<feature type="compositionally biased region" description="Basic and acidic residues" evidence="5">
    <location>
        <begin position="207"/>
        <end position="231"/>
    </location>
</feature>
<reference evidence="8" key="1">
    <citation type="journal article" date="2008" name="Nature">
        <title>The amphioxus genome and the evolution of the chordate karyotype.</title>
        <authorList>
            <consortium name="US DOE Joint Genome Institute (JGI-PGF)"/>
            <person name="Putnam N.H."/>
            <person name="Butts T."/>
            <person name="Ferrier D.E.K."/>
            <person name="Furlong R.F."/>
            <person name="Hellsten U."/>
            <person name="Kawashima T."/>
            <person name="Robinson-Rechavi M."/>
            <person name="Shoguchi E."/>
            <person name="Terry A."/>
            <person name="Yu J.-K."/>
            <person name="Benito-Gutierrez E.L."/>
            <person name="Dubchak I."/>
            <person name="Garcia-Fernandez J."/>
            <person name="Gibson-Brown J.J."/>
            <person name="Grigoriev I.V."/>
            <person name="Horton A.C."/>
            <person name="de Jong P.J."/>
            <person name="Jurka J."/>
            <person name="Kapitonov V.V."/>
            <person name="Kohara Y."/>
            <person name="Kuroki Y."/>
            <person name="Lindquist E."/>
            <person name="Lucas S."/>
            <person name="Osoegawa K."/>
            <person name="Pennacchio L.A."/>
            <person name="Salamov A.A."/>
            <person name="Satou Y."/>
            <person name="Sauka-Spengler T."/>
            <person name="Schmutz J."/>
            <person name="Shin-I T."/>
            <person name="Toyoda A."/>
            <person name="Bronner-Fraser M."/>
            <person name="Fujiyama A."/>
            <person name="Holland L.Z."/>
            <person name="Holland P.W.H."/>
            <person name="Satoh N."/>
            <person name="Rokhsar D.S."/>
        </authorList>
    </citation>
    <scope>NUCLEOTIDE SEQUENCE [LARGE SCALE GENOMIC DNA]</scope>
    <source>
        <strain evidence="8">S238N-H82</strain>
        <tissue evidence="8">Testes</tissue>
    </source>
</reference>
<keyword evidence="4" id="KW-0391">Immunity</keyword>
<evidence type="ECO:0000256" key="2">
    <source>
        <dbReference type="ARBA" id="ARBA00022490"/>
    </source>
</evidence>
<dbReference type="eggNOG" id="KOG4308">
    <property type="taxonomic scope" value="Eukaryota"/>
</dbReference>
<dbReference type="Pfam" id="PF05132">
    <property type="entry name" value="RNA_pol_Rpc4"/>
    <property type="match status" value="2"/>
</dbReference>
<dbReference type="PANTHER" id="PTHR46844">
    <property type="entry name" value="SLR5058 PROTEIN"/>
    <property type="match status" value="1"/>
</dbReference>
<dbReference type="Gene3D" id="1.10.533.10">
    <property type="entry name" value="Death Domain, Fas"/>
    <property type="match status" value="1"/>
</dbReference>
<dbReference type="STRING" id="7739.C3Z5Q3"/>
<dbReference type="InterPro" id="IPR001315">
    <property type="entry name" value="CARD"/>
</dbReference>
<sequence>MLPLSCCSGIIWITRLPDSTSGVKGQTSTSDCHSRAELAEIFIFSGGGGGGGSYGPSDMPAPVFKAGSRTDIPENKEDTKKILKALQRDDFVSDMGYKETEKSLLPVQVPLVTTGSLIKHKEEEEMETDVKTNIKVKSEPVDDVEMEDLTEPSVSTAPVKAAPSRVKSEVGRGKRVTCSELFCSKAGNDGEMLFFQLPDTLPILPPSRDDDVRREVKKEEEKIKQEKEEDKAEVASVLPNMSEGYIGKLQVLKSGRTRLVLGDVALDVNMGSHCSFHQDKAEVASVLPNMSKGYIGKLQVLKSGRTRLVLGDVALDVNMGSHCSFHQMDPWEAASIRGHRTEIVQSLRVQDVRAYMIQEGVMDPEHFEDIECERTRASKVERFLDILATRGPRAFPVFLTALEDFGYPHLADMLLRAPTDVDGCLGGVVLLEDTIAKCRENLKKRYLCEYGWIQPIPWNPAFRLHLDEVYTNLAIVEGKRRSVSADCMEKSYSFQEEWLFDDGPSCVLVEGPAGIGKTMLCHKIAYDWAQGTIHSLKKFKLVFLVEMNKISFPSMKDVIVKIIAADESGSDEVEAIWDFVSSNPEQILVIMDGLDEVRSPHKAKMAESFSKSPLRRAFSLITTRPESNCPLLRSCDKAYILEGHTAESLSKFIKRYFREDRASADGLLQRIRSNTPLSGIALNPLNAVFLCALWEDNQGALPATLTQLYSTLIECLVRRYFERIGQPCSEAELVLADVRNVLVTLGQVAFKGLEENRMVFQEPELEDIPNLIHVGLLAQDTWARRLSQRPWRFLHKTIQEYLTAYYLAESEQGFTVEQFAKVIPNPDMYMVCIFLAGLLKDRAHYFFETWTEVRDKSELANNLCLSCLYECAPHSELVEIVLPSFVDDGSFDVTTKLKNRFYNIPTNYLATISTMLHSDQKHSDPFVRAIVVDRWTAASDVPGFRQLLRTIAVCKTLQHIGLPLFPVACDLQSMSTVLHANHSVSSIDLDIPLRCKSMPVHEINMAVSRILSSDSLRKVRLSMFGSSRQKHDRPPSFSEDDLRTLKLGAFLSSLSLTGNTSAALFLHLISVDVGKHKNLAALSLNISESEKDPLCSSLLSSSLETIFKQRGTVNKLLLSYGSASLVVPTILRTTAIKYLILDVSKFPDQDLCDVISALNRSKSMEFVVLFSEVAASQVYANAGKLLQKGPIKAVGLLSRFPHSCQSPSHKPGVKRMTLIASDQYVPTSTKGAKMLQIAFEEWFDEVTRADMMAQGDVITAALDTLKFQTCPKLASIGWNHFEVWYKA</sequence>
<dbReference type="SUPFAM" id="SSF47986">
    <property type="entry name" value="DEATH domain"/>
    <property type="match status" value="1"/>
</dbReference>
<dbReference type="GO" id="GO:0003677">
    <property type="term" value="F:DNA binding"/>
    <property type="evidence" value="ECO:0007669"/>
    <property type="project" value="InterPro"/>
</dbReference>
<evidence type="ECO:0000313" key="8">
    <source>
        <dbReference type="EMBL" id="EEN52166.1"/>
    </source>
</evidence>
<dbReference type="SMART" id="SM00114">
    <property type="entry name" value="CARD"/>
    <property type="match status" value="1"/>
</dbReference>
<dbReference type="eggNOG" id="KOG3122">
    <property type="taxonomic scope" value="Eukaryota"/>
</dbReference>
<feature type="domain" description="NACHT" evidence="7">
    <location>
        <begin position="505"/>
        <end position="627"/>
    </location>
</feature>
<dbReference type="GO" id="GO:0005666">
    <property type="term" value="C:RNA polymerase III complex"/>
    <property type="evidence" value="ECO:0007669"/>
    <property type="project" value="InterPro"/>
</dbReference>
<dbReference type="InParanoid" id="C3Z5Q3"/>
<evidence type="ECO:0008006" key="9">
    <source>
        <dbReference type="Google" id="ProtNLM"/>
    </source>
</evidence>
<feature type="region of interest" description="Disordered" evidence="5">
    <location>
        <begin position="205"/>
        <end position="231"/>
    </location>
</feature>
<dbReference type="PROSITE" id="PS50837">
    <property type="entry name" value="NACHT"/>
    <property type="match status" value="1"/>
</dbReference>
<evidence type="ECO:0000259" key="7">
    <source>
        <dbReference type="PROSITE" id="PS50837"/>
    </source>
</evidence>
<proteinExistence type="predicted"/>
<keyword evidence="3" id="KW-0399">Innate immunity</keyword>
<dbReference type="Pfam" id="PF05729">
    <property type="entry name" value="NACHT"/>
    <property type="match status" value="1"/>
</dbReference>
<dbReference type="GO" id="GO:0006383">
    <property type="term" value="P:transcription by RNA polymerase III"/>
    <property type="evidence" value="ECO:0007669"/>
    <property type="project" value="InterPro"/>
</dbReference>
<evidence type="ECO:0000259" key="6">
    <source>
        <dbReference type="PROSITE" id="PS50209"/>
    </source>
</evidence>
<accession>C3Z5Q3</accession>
<dbReference type="GO" id="GO:0005737">
    <property type="term" value="C:cytoplasm"/>
    <property type="evidence" value="ECO:0007669"/>
    <property type="project" value="UniProtKB-SubCell"/>
</dbReference>
<dbReference type="GO" id="GO:0042981">
    <property type="term" value="P:regulation of apoptotic process"/>
    <property type="evidence" value="ECO:0007669"/>
    <property type="project" value="InterPro"/>
</dbReference>
<name>C3Z5Q3_BRAFL</name>
<keyword evidence="2" id="KW-0963">Cytoplasm</keyword>
<dbReference type="Pfam" id="PF00619">
    <property type="entry name" value="CARD"/>
    <property type="match status" value="1"/>
</dbReference>
<dbReference type="PROSITE" id="PS50209">
    <property type="entry name" value="CARD"/>
    <property type="match status" value="1"/>
</dbReference>
<dbReference type="InterPro" id="IPR027417">
    <property type="entry name" value="P-loop_NTPase"/>
</dbReference>
<comment type="subcellular location">
    <subcellularLocation>
        <location evidence="1">Cytoplasm</location>
    </subcellularLocation>
</comment>
<evidence type="ECO:0000256" key="5">
    <source>
        <dbReference type="SAM" id="MobiDB-lite"/>
    </source>
</evidence>
<dbReference type="Gene3D" id="3.40.50.300">
    <property type="entry name" value="P-loop containing nucleotide triphosphate hydrolases"/>
    <property type="match status" value="1"/>
</dbReference>
<protein>
    <recommendedName>
        <fullName evidence="9">CARD domain-containing protein</fullName>
    </recommendedName>
</protein>
<evidence type="ECO:0000256" key="4">
    <source>
        <dbReference type="ARBA" id="ARBA00022859"/>
    </source>
</evidence>
<dbReference type="CDD" id="cd01671">
    <property type="entry name" value="CARD"/>
    <property type="match status" value="1"/>
</dbReference>
<dbReference type="EMBL" id="GG666583">
    <property type="protein sequence ID" value="EEN52166.1"/>
    <property type="molecule type" value="Genomic_DNA"/>
</dbReference>
<organism>
    <name type="scientific">Branchiostoma floridae</name>
    <name type="common">Florida lancelet</name>
    <name type="synonym">Amphioxus</name>
    <dbReference type="NCBI Taxonomy" id="7739"/>
    <lineage>
        <taxon>Eukaryota</taxon>
        <taxon>Metazoa</taxon>
        <taxon>Chordata</taxon>
        <taxon>Cephalochordata</taxon>
        <taxon>Leptocardii</taxon>
        <taxon>Amphioxiformes</taxon>
        <taxon>Branchiostomatidae</taxon>
        <taxon>Branchiostoma</taxon>
    </lineage>
</organism>
<dbReference type="SUPFAM" id="SSF52540">
    <property type="entry name" value="P-loop containing nucleoside triphosphate hydrolases"/>
    <property type="match status" value="1"/>
</dbReference>
<dbReference type="InterPro" id="IPR007811">
    <property type="entry name" value="RPC4"/>
</dbReference>
<evidence type="ECO:0000256" key="1">
    <source>
        <dbReference type="ARBA" id="ARBA00004496"/>
    </source>
</evidence>
<dbReference type="GO" id="GO:0045087">
    <property type="term" value="P:innate immune response"/>
    <property type="evidence" value="ECO:0007669"/>
    <property type="project" value="UniProtKB-KW"/>
</dbReference>